<evidence type="ECO:0000256" key="3">
    <source>
        <dbReference type="ARBA" id="ARBA00022777"/>
    </source>
</evidence>
<gene>
    <name evidence="6" type="ORF">FHU40_005617</name>
</gene>
<comment type="similarity">
    <text evidence="1">Belongs to the HipA Ser/Thr kinase family.</text>
</comment>
<dbReference type="PANTHER" id="PTHR37419">
    <property type="entry name" value="SERINE/THREONINE-PROTEIN KINASE TOXIN HIPA"/>
    <property type="match status" value="1"/>
</dbReference>
<dbReference type="Proteomes" id="UP000589626">
    <property type="component" value="Unassembled WGS sequence"/>
</dbReference>
<feature type="domain" description="HipA-like C-terminal" evidence="4">
    <location>
        <begin position="177"/>
        <end position="381"/>
    </location>
</feature>
<keyword evidence="3 6" id="KW-0418">Kinase</keyword>
<organism evidence="6 7">
    <name type="scientific">Nocardioides soli</name>
    <dbReference type="NCBI Taxonomy" id="1036020"/>
    <lineage>
        <taxon>Bacteria</taxon>
        <taxon>Bacillati</taxon>
        <taxon>Actinomycetota</taxon>
        <taxon>Actinomycetes</taxon>
        <taxon>Propionibacteriales</taxon>
        <taxon>Nocardioidaceae</taxon>
        <taxon>Nocardioides</taxon>
    </lineage>
</organism>
<keyword evidence="2 6" id="KW-0808">Transferase</keyword>
<comment type="caution">
    <text evidence="6">The sequence shown here is derived from an EMBL/GenBank/DDBJ whole genome shotgun (WGS) entry which is preliminary data.</text>
</comment>
<evidence type="ECO:0000313" key="7">
    <source>
        <dbReference type="Proteomes" id="UP000589626"/>
    </source>
</evidence>
<evidence type="ECO:0000259" key="4">
    <source>
        <dbReference type="Pfam" id="PF07804"/>
    </source>
</evidence>
<sequence length="420" mass="45557">MSVARPEALDVHVVLAGATVLAGTATFRYHGATTTTEFTYARDYLANRAAYELDPALPLSRASTVLGALPSAFSDSTPDWWGRQLVSRKLRLEAAAARQPVPLLTEPDLLVGVSDQMRQGSLRYAAPGTTTFVGTDASVPKLVGLPELLEAADRVAADDEAGVADALKLLLAAGSGTLGGARPKASVQDEGRLLIAKFPFREDEWDVMAWEKTALDLAELCGIEVPERRLVEVGTRHVLLLGRFDRDGAGPDAGRIGYVSARTMAEVASSAGNDYMDLVDAIEDHSASTAADLRDLWHRIAFTVALNNTDDHFHNHGFRRTARGWTLAPAFDLNVNPQLAMPRTTTLSGAGTRADSLRALVTQSEYFGLDADAARHGLLRIRHVLEDWRGHARANDVPDQELDRVGWVIDDYRDRVADLS</sequence>
<dbReference type="InterPro" id="IPR052028">
    <property type="entry name" value="HipA_Ser/Thr_kinase"/>
</dbReference>
<evidence type="ECO:0000256" key="1">
    <source>
        <dbReference type="ARBA" id="ARBA00010164"/>
    </source>
</evidence>
<protein>
    <submittedName>
        <fullName evidence="6">Serine/threonine-protein kinase HipA</fullName>
        <ecNumber evidence="6">2.7.11.1</ecNumber>
    </submittedName>
</protein>
<dbReference type="Pfam" id="PF13657">
    <property type="entry name" value="Couple_hipA"/>
    <property type="match status" value="1"/>
</dbReference>
<dbReference type="RefSeq" id="WP_183595701.1">
    <property type="nucleotide sequence ID" value="NZ_JACHWR010000022.1"/>
</dbReference>
<evidence type="ECO:0000256" key="2">
    <source>
        <dbReference type="ARBA" id="ARBA00022679"/>
    </source>
</evidence>
<evidence type="ECO:0000259" key="5">
    <source>
        <dbReference type="Pfam" id="PF13657"/>
    </source>
</evidence>
<feature type="domain" description="HipA N-terminal subdomain 1" evidence="5">
    <location>
        <begin position="33"/>
        <end position="93"/>
    </location>
</feature>
<dbReference type="EMBL" id="JACHWR010000022">
    <property type="protein sequence ID" value="MBB3045757.1"/>
    <property type="molecule type" value="Genomic_DNA"/>
</dbReference>
<dbReference type="InterPro" id="IPR012893">
    <property type="entry name" value="HipA-like_C"/>
</dbReference>
<keyword evidence="7" id="KW-1185">Reference proteome</keyword>
<dbReference type="InterPro" id="IPR017508">
    <property type="entry name" value="HipA_N1"/>
</dbReference>
<evidence type="ECO:0000313" key="6">
    <source>
        <dbReference type="EMBL" id="MBB3045757.1"/>
    </source>
</evidence>
<dbReference type="Pfam" id="PF07804">
    <property type="entry name" value="HipA_C"/>
    <property type="match status" value="1"/>
</dbReference>
<proteinExistence type="inferred from homology"/>
<reference evidence="6 7" key="1">
    <citation type="submission" date="2020-08" db="EMBL/GenBank/DDBJ databases">
        <title>Sequencing the genomes of 1000 actinobacteria strains.</title>
        <authorList>
            <person name="Klenk H.-P."/>
        </authorList>
    </citation>
    <scope>NUCLEOTIDE SEQUENCE [LARGE SCALE GENOMIC DNA]</scope>
    <source>
        <strain evidence="6 7">DSM 105498</strain>
    </source>
</reference>
<name>A0A7W4W1L1_9ACTN</name>
<dbReference type="AlphaFoldDB" id="A0A7W4W1L1"/>
<dbReference type="GO" id="GO:0005829">
    <property type="term" value="C:cytosol"/>
    <property type="evidence" value="ECO:0007669"/>
    <property type="project" value="TreeGrafter"/>
</dbReference>
<dbReference type="PANTHER" id="PTHR37419:SF8">
    <property type="entry name" value="TOXIN YJJJ"/>
    <property type="match status" value="1"/>
</dbReference>
<dbReference type="EC" id="2.7.11.1" evidence="6"/>
<accession>A0A7W4W1L1</accession>
<dbReference type="GO" id="GO:0004674">
    <property type="term" value="F:protein serine/threonine kinase activity"/>
    <property type="evidence" value="ECO:0007669"/>
    <property type="project" value="UniProtKB-EC"/>
</dbReference>